<dbReference type="PANTHER" id="PTHR48050">
    <property type="entry name" value="STEROL 3-BETA-GLUCOSYLTRANSFERASE"/>
    <property type="match status" value="1"/>
</dbReference>
<name>A0A061AFX0_9MOLU</name>
<dbReference type="KEGG" id="aoc:Aocu_03980"/>
<accession>A0A061AFX0</accession>
<dbReference type="PATRIC" id="fig|35623.3.peg.398"/>
<dbReference type="AlphaFoldDB" id="A0A061AFX0"/>
<dbReference type="GO" id="GO:0017000">
    <property type="term" value="P:antibiotic biosynthetic process"/>
    <property type="evidence" value="ECO:0007669"/>
    <property type="project" value="UniProtKB-ARBA"/>
</dbReference>
<dbReference type="FunCoup" id="A0A061AFX0">
    <property type="interactions" value="21"/>
</dbReference>
<keyword evidence="1" id="KW-0808">Transferase</keyword>
<dbReference type="InParanoid" id="A0A061AFX0"/>
<dbReference type="EMBL" id="LK028559">
    <property type="protein sequence ID" value="CDR30471.1"/>
    <property type="molecule type" value="Genomic_DNA"/>
</dbReference>
<dbReference type="SUPFAM" id="SSF53756">
    <property type="entry name" value="UDP-Glycosyltransferase/glycogen phosphorylase"/>
    <property type="match status" value="1"/>
</dbReference>
<dbReference type="Proteomes" id="UP000032434">
    <property type="component" value="Chromosome 1"/>
</dbReference>
<reference evidence="2" key="1">
    <citation type="submission" date="2014-05" db="EMBL/GenBank/DDBJ databases">
        <authorList>
            <person name="Kube M."/>
        </authorList>
    </citation>
    <scope>NUCLEOTIDE SEQUENCE [LARGE SCALE GENOMIC DNA]</scope>
</reference>
<dbReference type="HOGENOM" id="CLU_000537_7_1_14"/>
<dbReference type="PANTHER" id="PTHR48050:SF13">
    <property type="entry name" value="STEROL 3-BETA-GLUCOSYLTRANSFERASE UGT80A2"/>
    <property type="match status" value="1"/>
</dbReference>
<evidence type="ECO:0000313" key="2">
    <source>
        <dbReference type="Proteomes" id="UP000032434"/>
    </source>
</evidence>
<proteinExistence type="predicted"/>
<dbReference type="InterPro" id="IPR002213">
    <property type="entry name" value="UDP_glucos_trans"/>
</dbReference>
<gene>
    <name evidence="1" type="ORF">Aocu_03980</name>
</gene>
<organism evidence="1 2">
    <name type="scientific">Acholeplasma oculi</name>
    <dbReference type="NCBI Taxonomy" id="35623"/>
    <lineage>
        <taxon>Bacteria</taxon>
        <taxon>Bacillati</taxon>
        <taxon>Mycoplasmatota</taxon>
        <taxon>Mollicutes</taxon>
        <taxon>Acholeplasmatales</taxon>
        <taxon>Acholeplasmataceae</taxon>
        <taxon>Acholeplasma</taxon>
    </lineage>
</organism>
<dbReference type="Pfam" id="PF00201">
    <property type="entry name" value="UDPGT"/>
    <property type="match status" value="1"/>
</dbReference>
<dbReference type="GO" id="GO:0008194">
    <property type="term" value="F:UDP-glycosyltransferase activity"/>
    <property type="evidence" value="ECO:0007669"/>
    <property type="project" value="InterPro"/>
</dbReference>
<dbReference type="CDD" id="cd03784">
    <property type="entry name" value="GT1_Gtf-like"/>
    <property type="match status" value="1"/>
</dbReference>
<dbReference type="Gene3D" id="3.40.50.2000">
    <property type="entry name" value="Glycogen Phosphorylase B"/>
    <property type="match status" value="2"/>
</dbReference>
<dbReference type="OrthoDB" id="145454at2"/>
<protein>
    <submittedName>
        <fullName evidence="1">MGT family glycosyltransferase</fullName>
    </submittedName>
</protein>
<sequence length="388" mass="44618">MNRKTIIFYGTPAHGHVNASLYFIEQLTKTHKVIYYCSKEFESKIKEVGAEFRAYDIDLNTLSFGNQEVEFGNKPMISYRLCLYLNILVLDKLLLEAKSIDPDLIIYDSIASWGKHVASISKIKHIAFHSFVTVNKYFNPSFIAYFFAFIPKILRQIYLLPSVLPLKRKLRKKYGLKHLSFMDITLNKGKYNIFSFNRLLQPGGNSFDSTNFFIGPTTLKRRNKSIKDDLDYQKMNAPIYISLGTMVRDQRILQKIMTTLKDTPYQFVISTGISDIKGLTIPKNFILRPSVNQLEILKYAKVYVSTGGMNGLLESIEQNVPMVIYPTQGEKKINAKRIQKLGLGLYIKNLNHLKISIDKLFNQELDKSLTQQLSQIEIADALKLIQEI</sequence>
<dbReference type="RefSeq" id="WP_045749017.1">
    <property type="nucleotide sequence ID" value="NZ_FUZK01000006.1"/>
</dbReference>
<keyword evidence="2" id="KW-1185">Reference proteome</keyword>
<evidence type="ECO:0000313" key="1">
    <source>
        <dbReference type="EMBL" id="CDR30471.1"/>
    </source>
</evidence>
<dbReference type="InterPro" id="IPR050426">
    <property type="entry name" value="Glycosyltransferase_28"/>
</dbReference>
<dbReference type="STRING" id="35623.Aocu_03980"/>